<dbReference type="Proteomes" id="UP000463051">
    <property type="component" value="Unassembled WGS sequence"/>
</dbReference>
<keyword evidence="4" id="KW-1185">Reference proteome</keyword>
<evidence type="ECO:0000313" key="3">
    <source>
        <dbReference type="EMBL" id="MRN56250.1"/>
    </source>
</evidence>
<comment type="caution">
    <text evidence="3">The sequence shown here is derived from an EMBL/GenBank/DDBJ whole genome shotgun (WGS) entry which is preliminary data.</text>
</comment>
<keyword evidence="2" id="KW-1133">Transmembrane helix</keyword>
<protein>
    <submittedName>
        <fullName evidence="3">Uncharacterized protein</fullName>
    </submittedName>
</protein>
<keyword evidence="2" id="KW-0472">Membrane</keyword>
<evidence type="ECO:0000313" key="4">
    <source>
        <dbReference type="Proteomes" id="UP000463051"/>
    </source>
</evidence>
<feature type="transmembrane region" description="Helical" evidence="2">
    <location>
        <begin position="95"/>
        <end position="116"/>
    </location>
</feature>
<organism evidence="3 4">
    <name type="scientific">Paenibacillus monticola</name>
    <dbReference type="NCBI Taxonomy" id="2666075"/>
    <lineage>
        <taxon>Bacteria</taxon>
        <taxon>Bacillati</taxon>
        <taxon>Bacillota</taxon>
        <taxon>Bacilli</taxon>
        <taxon>Bacillales</taxon>
        <taxon>Paenibacillaceae</taxon>
        <taxon>Paenibacillus</taxon>
    </lineage>
</organism>
<dbReference type="EMBL" id="WJXB01000012">
    <property type="protein sequence ID" value="MRN56250.1"/>
    <property type="molecule type" value="Genomic_DNA"/>
</dbReference>
<evidence type="ECO:0000256" key="2">
    <source>
        <dbReference type="SAM" id="Phobius"/>
    </source>
</evidence>
<sequence>MNRLNAQEPPPWQEGHPAAYMPKYDRTAFDYIIIVAAYLLMPIGLVLALLRLLSTHYKNFRKASNLNLIAHVFIGGFVELSVIFVGSWIAEQNDLGITILILFTFALILLLPAFFFGSWATRERFKFAQLTNLYVGLIINNGINHIGSLSEHTSQSESDVRRDLLYLKSRGVLAPQVIFSEGRQETEQLGGVSNPEHAGRTSGFEGAERLQPRGHQAQTPAQLPKSINCSGCGAQNTVQPGQSKACDYCGTTIPYS</sequence>
<reference evidence="3 4" key="1">
    <citation type="submission" date="2019-11" db="EMBL/GenBank/DDBJ databases">
        <title>Paenibacillus monticola sp. nov., a novel PGPR strain isolated from mountain sample in China.</title>
        <authorList>
            <person name="Zhao Q."/>
            <person name="Li H.-P."/>
            <person name="Zhang J.-L."/>
        </authorList>
    </citation>
    <scope>NUCLEOTIDE SEQUENCE [LARGE SCALE GENOMIC DNA]</scope>
    <source>
        <strain evidence="3 4">LC-T2</strain>
    </source>
</reference>
<name>A0A7X2HA61_9BACL</name>
<evidence type="ECO:0000256" key="1">
    <source>
        <dbReference type="SAM" id="MobiDB-lite"/>
    </source>
</evidence>
<feature type="transmembrane region" description="Helical" evidence="2">
    <location>
        <begin position="31"/>
        <end position="53"/>
    </location>
</feature>
<accession>A0A7X2HA61</accession>
<feature type="region of interest" description="Disordered" evidence="1">
    <location>
        <begin position="184"/>
        <end position="203"/>
    </location>
</feature>
<proteinExistence type="predicted"/>
<feature type="transmembrane region" description="Helical" evidence="2">
    <location>
        <begin position="65"/>
        <end position="89"/>
    </location>
</feature>
<keyword evidence="2" id="KW-0812">Transmembrane</keyword>
<dbReference type="AlphaFoldDB" id="A0A7X2HA61"/>
<dbReference type="RefSeq" id="WP_154121728.1">
    <property type="nucleotide sequence ID" value="NZ_WJXB01000012.1"/>
</dbReference>
<gene>
    <name evidence="3" type="ORF">GJB61_25075</name>
</gene>